<name>A0A6H5IET0_9HYME</name>
<evidence type="ECO:0000256" key="1">
    <source>
        <dbReference type="SAM" id="MobiDB-lite"/>
    </source>
</evidence>
<reference evidence="2 3" key="1">
    <citation type="submission" date="2020-02" db="EMBL/GenBank/DDBJ databases">
        <authorList>
            <person name="Ferguson B K."/>
        </authorList>
    </citation>
    <scope>NUCLEOTIDE SEQUENCE [LARGE SCALE GENOMIC DNA]</scope>
</reference>
<feature type="compositionally biased region" description="Basic and acidic residues" evidence="1">
    <location>
        <begin position="103"/>
        <end position="115"/>
    </location>
</feature>
<proteinExistence type="predicted"/>
<organism evidence="2 3">
    <name type="scientific">Trichogramma brassicae</name>
    <dbReference type="NCBI Taxonomy" id="86971"/>
    <lineage>
        <taxon>Eukaryota</taxon>
        <taxon>Metazoa</taxon>
        <taxon>Ecdysozoa</taxon>
        <taxon>Arthropoda</taxon>
        <taxon>Hexapoda</taxon>
        <taxon>Insecta</taxon>
        <taxon>Pterygota</taxon>
        <taxon>Neoptera</taxon>
        <taxon>Endopterygota</taxon>
        <taxon>Hymenoptera</taxon>
        <taxon>Apocrita</taxon>
        <taxon>Proctotrupomorpha</taxon>
        <taxon>Chalcidoidea</taxon>
        <taxon>Trichogrammatidae</taxon>
        <taxon>Trichogramma</taxon>
    </lineage>
</organism>
<accession>A0A6H5IET0</accession>
<dbReference type="Proteomes" id="UP000479190">
    <property type="component" value="Unassembled WGS sequence"/>
</dbReference>
<feature type="region of interest" description="Disordered" evidence="1">
    <location>
        <begin position="73"/>
        <end position="115"/>
    </location>
</feature>
<dbReference type="EMBL" id="CADCXV010000824">
    <property type="protein sequence ID" value="CAB0036631.1"/>
    <property type="molecule type" value="Genomic_DNA"/>
</dbReference>
<evidence type="ECO:0000313" key="3">
    <source>
        <dbReference type="Proteomes" id="UP000479190"/>
    </source>
</evidence>
<gene>
    <name evidence="2" type="ORF">TBRA_LOCUS8491</name>
</gene>
<keyword evidence="3" id="KW-1185">Reference proteome</keyword>
<evidence type="ECO:0000313" key="2">
    <source>
        <dbReference type="EMBL" id="CAB0036631.1"/>
    </source>
</evidence>
<sequence length="115" mass="12582">MACSIISAILVALTQEPTRNVTVATPCTPPVSLSPRSGPTLSIHDAPDERMLVADQGPASYRERTGHEITSVSWTRLASQRGRRRVRSGDSVYCNSAPPNAPETEKIRERERKAI</sequence>
<protein>
    <submittedName>
        <fullName evidence="2">Uncharacterized protein</fullName>
    </submittedName>
</protein>
<dbReference type="AlphaFoldDB" id="A0A6H5IET0"/>